<evidence type="ECO:0000256" key="5">
    <source>
        <dbReference type="ARBA" id="ARBA00022806"/>
    </source>
</evidence>
<keyword evidence="1 10" id="KW-0540">Nuclease</keyword>
<keyword evidence="2 10" id="KW-0547">Nucleotide-binding</keyword>
<dbReference type="Proteomes" id="UP000051166">
    <property type="component" value="Unassembled WGS sequence"/>
</dbReference>
<dbReference type="STRING" id="1423801.FD50_GL001132"/>
<keyword evidence="14" id="KW-1185">Reference proteome</keyword>
<evidence type="ECO:0000313" key="14">
    <source>
        <dbReference type="Proteomes" id="UP000051166"/>
    </source>
</evidence>
<evidence type="ECO:0000256" key="3">
    <source>
        <dbReference type="ARBA" id="ARBA00022763"/>
    </source>
</evidence>
<dbReference type="GeneID" id="98308490"/>
<gene>
    <name evidence="10" type="primary">rexB</name>
    <name evidence="13" type="ORF">FD50_GL001132</name>
</gene>
<proteinExistence type="inferred from homology"/>
<evidence type="ECO:0000256" key="2">
    <source>
        <dbReference type="ARBA" id="ARBA00022741"/>
    </source>
</evidence>
<dbReference type="InterPro" id="IPR049035">
    <property type="entry name" value="ADDB_N"/>
</dbReference>
<comment type="function">
    <text evidence="10">The heterodimer acts as both an ATP-dependent DNA helicase and an ATP-dependent, dual-direction single-stranded exonuclease. Recognizes the chi site generating a DNA molecule suitable for the initiation of homologous recombination. This subunit has 5' -&gt; 3' nuclease activity but not helicase activity.</text>
</comment>
<dbReference type="EC" id="3.1.-.-" evidence="10"/>
<dbReference type="GO" id="GO:0000724">
    <property type="term" value="P:double-strand break repair via homologous recombination"/>
    <property type="evidence" value="ECO:0007669"/>
    <property type="project" value="UniProtKB-UniRule"/>
</dbReference>
<comment type="miscellaneous">
    <text evidence="10">Despite having helicase-like domains, this subunit does not have helicase activity.</text>
</comment>
<dbReference type="Pfam" id="PF12705">
    <property type="entry name" value="PDDEXK_1"/>
    <property type="match status" value="1"/>
</dbReference>
<evidence type="ECO:0000256" key="10">
    <source>
        <dbReference type="HAMAP-Rule" id="MF_01453"/>
    </source>
</evidence>
<dbReference type="AlphaFoldDB" id="A0A0R1UYE0"/>
<name>A0A0R1UYE0_9LACO</name>
<evidence type="ECO:0000256" key="6">
    <source>
        <dbReference type="ARBA" id="ARBA00022839"/>
    </source>
</evidence>
<dbReference type="PANTHER" id="PTHR30591">
    <property type="entry name" value="RECBCD ENZYME SUBUNIT RECC"/>
    <property type="match status" value="1"/>
</dbReference>
<dbReference type="GO" id="GO:0005524">
    <property type="term" value="F:ATP binding"/>
    <property type="evidence" value="ECO:0007669"/>
    <property type="project" value="UniProtKB-UniRule"/>
</dbReference>
<feature type="domain" description="PD-(D/E)XK endonuclease-like" evidence="11">
    <location>
        <begin position="804"/>
        <end position="1059"/>
    </location>
</feature>
<keyword evidence="6 10" id="KW-0269">Exonuclease</keyword>
<dbReference type="GO" id="GO:0004386">
    <property type="term" value="F:helicase activity"/>
    <property type="evidence" value="ECO:0007669"/>
    <property type="project" value="UniProtKB-KW"/>
</dbReference>
<evidence type="ECO:0000256" key="4">
    <source>
        <dbReference type="ARBA" id="ARBA00022801"/>
    </source>
</evidence>
<dbReference type="InterPro" id="IPR014141">
    <property type="entry name" value="DNA_helicase_suRexB"/>
</dbReference>
<dbReference type="InterPro" id="IPR038726">
    <property type="entry name" value="PDDEXK_AddAB-type"/>
</dbReference>
<comment type="caution">
    <text evidence="13">The sequence shown here is derived from an EMBL/GenBank/DDBJ whole genome shotgun (WGS) entry which is preliminary data.</text>
</comment>
<dbReference type="SUPFAM" id="SSF52540">
    <property type="entry name" value="P-loop containing nucleoside triphosphate hydrolases"/>
    <property type="match status" value="1"/>
</dbReference>
<dbReference type="GO" id="GO:0008409">
    <property type="term" value="F:5'-3' exonuclease activity"/>
    <property type="evidence" value="ECO:0007669"/>
    <property type="project" value="UniProtKB-UniRule"/>
</dbReference>
<accession>A0A0R1UYE0</accession>
<sequence>MSLGFILGKASLNHQKELFTQLVALRKKDPQGKFYFLVPNHIKFASEVKVLRQLQALQKEQTTLFAENAVQVFSFSRLAWYFLKETPFYQTPRISEAGLNMIIQDILQRHQHELTIFKSEQAQLGFVSQLRTQLEEFQRGCITGEDVAQFAFESQTKAELQAKLHDLALIYADYTQQTMGKYLDNAAILEELARTLGEMDLQHSYFFIYGFTQFTASELRLVTTLTKKAGAVLVSLVLDRPYVEQPPAPYELFRRSGLLYFKLVQFAHKEKIPLLTDKFAGTRRIENATLRELEDYWIDSSRMTPRKEKKETVTTGLHFCAATDRYHEVAAVATRLRQMVAFKGYHYHDFVVITRHLDLYQDVIGPVFKQFEIPFFIDLQKQMRDHPLVEFISALFAVQRRYYRYDDMMRLLKTELLLPQEDGKELSINNFRDYLDVTENLILKFGYEGKRWLQADDWEYYRFSTADTGIRTEFEEEQTKKVNCIRHFIKKILPPFFKKMAAAETGRQGAAILCNFLVENGIVKRLYEWRDQELAAGNLTEAARPEETWNTFCQLLDEYVVTLGDRKFEIELFSELLQSGFEGAEYRQVPSTLDQVIVSETGMVQMNDRKVTFLIGATDTVMPDRVSATTVLSDDERLFLAPVLAADQFLNEEAEQQLAAEPFLAYLAFMSSSDVLFISYPLSSDGSGALKPSPYLERLRQYFALSYEHLGAPPQLSEQDSAILKQYVGTKRTTLSYLLDISRQAKEEQQLLPAFWQKLYQFLSTDTQSALLTKKLFASLDYRNVPEKLRPETVELLYGKTINTSISKLEEFYANEYAYFLKYGLKLQERDVFELSPANTGEFFHLALDSLVKAVNQKKLDLAELSATELNTQLKGIVEQMLKLPQFQILNSSKRMQYLSRQLEKTVRQISWALRQQSTRSQMRPQQTEVLFGHVGSEEGLRALQFDLPHARKVNVRGKIDRIDQIKTKDGLYLGIVDYKSSTHKFDFRDAFYGVSLQMLTYLDALLKNLDLIAADQNVKPAGALYMHLYNPKLQMKQLLKQSQADAWLKANKYDGLLVAQPELLEQLDQDLDGDNSGHSKIYPFKKNKQGAFNSSSSQRHQLVTMDELLLLLQHNETLIQHAAARIFAGENALNPVQWPDKRTALQYSPFKSIFQFDAMLPENNYRLLPTATPQEILRALKAEREGRTNGKD</sequence>
<comment type="similarity">
    <text evidence="10">Belongs to the helicase family. AddB/RexB type 2 subfamily.</text>
</comment>
<evidence type="ECO:0000256" key="8">
    <source>
        <dbReference type="ARBA" id="ARBA00023125"/>
    </source>
</evidence>
<evidence type="ECO:0000256" key="9">
    <source>
        <dbReference type="ARBA" id="ARBA00023204"/>
    </source>
</evidence>
<dbReference type="GO" id="GO:0003690">
    <property type="term" value="F:double-stranded DNA binding"/>
    <property type="evidence" value="ECO:0007669"/>
    <property type="project" value="UniProtKB-UniRule"/>
</dbReference>
<dbReference type="InterPro" id="IPR027417">
    <property type="entry name" value="P-loop_NTPase"/>
</dbReference>
<dbReference type="EMBL" id="AZFQ01000049">
    <property type="protein sequence ID" value="KRL97764.1"/>
    <property type="molecule type" value="Genomic_DNA"/>
</dbReference>
<dbReference type="Pfam" id="PF21445">
    <property type="entry name" value="ADDB_N"/>
    <property type="match status" value="1"/>
</dbReference>
<feature type="domain" description="ATP-dependent helicase/deoxyribonuclease subunit B N-terminal" evidence="12">
    <location>
        <begin position="5"/>
        <end position="294"/>
    </location>
</feature>
<keyword evidence="3 10" id="KW-0227">DNA damage</keyword>
<evidence type="ECO:0000256" key="7">
    <source>
        <dbReference type="ARBA" id="ARBA00022840"/>
    </source>
</evidence>
<dbReference type="PANTHER" id="PTHR30591:SF1">
    <property type="entry name" value="RECBCD ENZYME SUBUNIT RECC"/>
    <property type="match status" value="1"/>
</dbReference>
<comment type="subunit">
    <text evidence="10">Heterodimer of AddA and RexB.</text>
</comment>
<organism evidence="13 14">
    <name type="scientific">Liquorilactobacillus satsumensis DSM 16230 = JCM 12392</name>
    <dbReference type="NCBI Taxonomy" id="1423801"/>
    <lineage>
        <taxon>Bacteria</taxon>
        <taxon>Bacillati</taxon>
        <taxon>Bacillota</taxon>
        <taxon>Bacilli</taxon>
        <taxon>Lactobacillales</taxon>
        <taxon>Lactobacillaceae</taxon>
        <taxon>Liquorilactobacillus</taxon>
    </lineage>
</organism>
<evidence type="ECO:0000259" key="11">
    <source>
        <dbReference type="Pfam" id="PF12705"/>
    </source>
</evidence>
<comment type="caution">
    <text evidence="10">Lacks conserved residue(s) required for the propagation of feature annotation.</text>
</comment>
<dbReference type="OrthoDB" id="9758506at2"/>
<evidence type="ECO:0000259" key="12">
    <source>
        <dbReference type="Pfam" id="PF21445"/>
    </source>
</evidence>
<comment type="cofactor">
    <cofactor evidence="10">
        <name>Mg(2+)</name>
        <dbReference type="ChEBI" id="CHEBI:18420"/>
    </cofactor>
</comment>
<dbReference type="GO" id="GO:0016817">
    <property type="term" value="F:hydrolase activity, acting on acid anhydrides"/>
    <property type="evidence" value="ECO:0007669"/>
    <property type="project" value="InterPro"/>
</dbReference>
<keyword evidence="8 10" id="KW-0238">DNA-binding</keyword>
<dbReference type="Gene3D" id="3.40.50.300">
    <property type="entry name" value="P-loop containing nucleotide triphosphate hydrolases"/>
    <property type="match status" value="4"/>
</dbReference>
<protein>
    <recommendedName>
        <fullName evidence="10">ATP-dependent helicase/deoxyribonuclease subunit B</fullName>
        <ecNumber evidence="10">3.1.-.-</ecNumber>
    </recommendedName>
    <alternativeName>
        <fullName evidence="10">ATP-dependent helicase/nuclease subunit RexB</fullName>
    </alternativeName>
</protein>
<keyword evidence="9 10" id="KW-0234">DNA repair</keyword>
<keyword evidence="7 10" id="KW-0067">ATP-binding</keyword>
<dbReference type="RefSeq" id="WP_056961051.1">
    <property type="nucleotide sequence ID" value="NZ_AZFQ01000049.1"/>
</dbReference>
<reference evidence="13 14" key="1">
    <citation type="journal article" date="2015" name="Genome Announc.">
        <title>Expanding the biotechnology potential of lactobacilli through comparative genomics of 213 strains and associated genera.</title>
        <authorList>
            <person name="Sun Z."/>
            <person name="Harris H.M."/>
            <person name="McCann A."/>
            <person name="Guo C."/>
            <person name="Argimon S."/>
            <person name="Zhang W."/>
            <person name="Yang X."/>
            <person name="Jeffery I.B."/>
            <person name="Cooney J.C."/>
            <person name="Kagawa T.F."/>
            <person name="Liu W."/>
            <person name="Song Y."/>
            <person name="Salvetti E."/>
            <person name="Wrobel A."/>
            <person name="Rasinkangas P."/>
            <person name="Parkhill J."/>
            <person name="Rea M.C."/>
            <person name="O'Sullivan O."/>
            <person name="Ritari J."/>
            <person name="Douillard F.P."/>
            <person name="Paul Ross R."/>
            <person name="Yang R."/>
            <person name="Briner A.E."/>
            <person name="Felis G.E."/>
            <person name="de Vos W.M."/>
            <person name="Barrangou R."/>
            <person name="Klaenhammer T.R."/>
            <person name="Caufield P.W."/>
            <person name="Cui Y."/>
            <person name="Zhang H."/>
            <person name="O'Toole P.W."/>
        </authorList>
    </citation>
    <scope>NUCLEOTIDE SEQUENCE [LARGE SCALE GENOMIC DNA]</scope>
    <source>
        <strain evidence="13 14">DSM 16230</strain>
    </source>
</reference>
<evidence type="ECO:0000313" key="13">
    <source>
        <dbReference type="EMBL" id="KRL97764.1"/>
    </source>
</evidence>
<keyword evidence="5 10" id="KW-0347">Helicase</keyword>
<dbReference type="HAMAP" id="MF_01453">
    <property type="entry name" value="AddB_type2"/>
    <property type="match status" value="1"/>
</dbReference>
<keyword evidence="4 10" id="KW-0378">Hydrolase</keyword>
<evidence type="ECO:0000256" key="1">
    <source>
        <dbReference type="ARBA" id="ARBA00022722"/>
    </source>
</evidence>
<dbReference type="PATRIC" id="fig|1423801.4.peg.1154"/>